<feature type="transmembrane region" description="Helical" evidence="3">
    <location>
        <begin position="60"/>
        <end position="78"/>
    </location>
</feature>
<name>A0A2S0VSS0_9ALTE</name>
<dbReference type="InterPro" id="IPR019734">
    <property type="entry name" value="TPR_rpt"/>
</dbReference>
<sequence>MAEFHFIRPWWLLTLIPLMVLAWQLKRVSIARSGWQGVIPNHLLRHVLDKKASQQAIPRWLIAFVWIIVTIALAGPTWQRLPQPVFQAQAGKIVLLDMSMSMRSTDIKPDRLSRARFKVMELIDQITEGDLGLVVYAGDAFTISPLTPDNNNLLTLIPSLSPEIMPVQGSTPIVGLEHAVKLLQDAGYAKGDIVWITDGIRTSDMSELGEFVQQNPYRLLTLGIGTANGAPIKMANGDLLKDHTGAIVIPKLDARLLQKISSLSGGYYMDMTADDSDIQTLVKLLSGVEDVKLDEDQQEVGDQWQEMGPWLVLFILPFAAYAFRRGVIYSLIPVLLILQPASEVMANQTPTTAPAAIPNEETGGERNEDSEGNQPPATVETSWWNDLWQTRDQQGQQAFANQDYSSAAQLFEDAKWQAASQFKQGNYEAAAQTLADYKDPDSLYNKGNALANLGKLDEAIQAYDEALQQRPDFQQAKDNKALAEQLKQQQKQQQQNGENQEQNGEQDQQNSDQQEGQQNGQQDQQQNSEQQDGQQSQNQQAQNDQQQGEQQDSQSNEDSAEQSEQEQQAQQSAGEESEEEQSEEQQAQQAQEESAEEQNAEQQAQARELTEEERANQEQQQVIQKLLNKVEDDPAFLLRRKMQLEARQRKRFQPPTGANQSW</sequence>
<dbReference type="OrthoDB" id="9807628at2"/>
<dbReference type="Gene3D" id="3.40.50.410">
    <property type="entry name" value="von Willebrand factor, type A domain"/>
    <property type="match status" value="1"/>
</dbReference>
<dbReference type="InterPro" id="IPR002035">
    <property type="entry name" value="VWF_A"/>
</dbReference>
<dbReference type="EMBL" id="CP026604">
    <property type="protein sequence ID" value="AWB67150.1"/>
    <property type="molecule type" value="Genomic_DNA"/>
</dbReference>
<feature type="transmembrane region" description="Helical" evidence="3">
    <location>
        <begin position="6"/>
        <end position="25"/>
    </location>
</feature>
<organism evidence="5 6">
    <name type="scientific">Saccharobesus litoralis</name>
    <dbReference type="NCBI Taxonomy" id="2172099"/>
    <lineage>
        <taxon>Bacteria</taxon>
        <taxon>Pseudomonadati</taxon>
        <taxon>Pseudomonadota</taxon>
        <taxon>Gammaproteobacteria</taxon>
        <taxon>Alteromonadales</taxon>
        <taxon>Alteromonadaceae</taxon>
        <taxon>Saccharobesus</taxon>
    </lineage>
</organism>
<dbReference type="Pfam" id="PF00515">
    <property type="entry name" value="TPR_1"/>
    <property type="match status" value="1"/>
</dbReference>
<dbReference type="PROSITE" id="PS50234">
    <property type="entry name" value="VWFA"/>
    <property type="match status" value="1"/>
</dbReference>
<dbReference type="InterPro" id="IPR050768">
    <property type="entry name" value="UPF0353/GerABKA_families"/>
</dbReference>
<keyword evidence="3" id="KW-0812">Transmembrane</keyword>
<dbReference type="PANTHER" id="PTHR22550">
    <property type="entry name" value="SPORE GERMINATION PROTEIN"/>
    <property type="match status" value="1"/>
</dbReference>
<accession>A0A2S0VSS0</accession>
<dbReference type="KEGG" id="cate:C2869_12205"/>
<dbReference type="AlphaFoldDB" id="A0A2S0VSS0"/>
<dbReference type="InterPro" id="IPR011990">
    <property type="entry name" value="TPR-like_helical_dom_sf"/>
</dbReference>
<dbReference type="RefSeq" id="WP_108603199.1">
    <property type="nucleotide sequence ID" value="NZ_CP026604.1"/>
</dbReference>
<evidence type="ECO:0000256" key="3">
    <source>
        <dbReference type="SAM" id="Phobius"/>
    </source>
</evidence>
<evidence type="ECO:0000259" key="4">
    <source>
        <dbReference type="PROSITE" id="PS50234"/>
    </source>
</evidence>
<dbReference type="SMART" id="SM00028">
    <property type="entry name" value="TPR"/>
    <property type="match status" value="1"/>
</dbReference>
<dbReference type="Gene3D" id="1.25.40.10">
    <property type="entry name" value="Tetratricopeptide repeat domain"/>
    <property type="match status" value="1"/>
</dbReference>
<feature type="region of interest" description="Disordered" evidence="2">
    <location>
        <begin position="351"/>
        <end position="379"/>
    </location>
</feature>
<keyword evidence="1" id="KW-0802">TPR repeat</keyword>
<protein>
    <recommendedName>
        <fullName evidence="4">VWFA domain-containing protein</fullName>
    </recommendedName>
</protein>
<evidence type="ECO:0000256" key="1">
    <source>
        <dbReference type="PROSITE-ProRule" id="PRU00339"/>
    </source>
</evidence>
<dbReference type="SUPFAM" id="SSF48452">
    <property type="entry name" value="TPR-like"/>
    <property type="match status" value="1"/>
</dbReference>
<feature type="region of interest" description="Disordered" evidence="2">
    <location>
        <begin position="476"/>
        <end position="621"/>
    </location>
</feature>
<dbReference type="Pfam" id="PF13519">
    <property type="entry name" value="VWA_2"/>
    <property type="match status" value="1"/>
</dbReference>
<dbReference type="Proteomes" id="UP000244441">
    <property type="component" value="Chromosome"/>
</dbReference>
<reference evidence="5 6" key="1">
    <citation type="submission" date="2018-01" db="EMBL/GenBank/DDBJ databases">
        <title>Genome sequence of a Cantenovulum-like bacteria.</title>
        <authorList>
            <person name="Tan W.R."/>
            <person name="Lau N.-S."/>
            <person name="Go F."/>
            <person name="Amirul A.-A.A."/>
        </authorList>
    </citation>
    <scope>NUCLEOTIDE SEQUENCE [LARGE SCALE GENOMIC DNA]</scope>
    <source>
        <strain evidence="5 6">CCB-QB4</strain>
    </source>
</reference>
<feature type="repeat" description="TPR" evidence="1">
    <location>
        <begin position="440"/>
        <end position="473"/>
    </location>
</feature>
<gene>
    <name evidence="5" type="ORF">C2869_12205</name>
</gene>
<evidence type="ECO:0000256" key="2">
    <source>
        <dbReference type="SAM" id="MobiDB-lite"/>
    </source>
</evidence>
<keyword evidence="3" id="KW-0472">Membrane</keyword>
<dbReference type="PANTHER" id="PTHR22550:SF14">
    <property type="entry name" value="VWFA DOMAIN-CONTAINING PROTEIN"/>
    <property type="match status" value="1"/>
</dbReference>
<evidence type="ECO:0000313" key="5">
    <source>
        <dbReference type="EMBL" id="AWB67150.1"/>
    </source>
</evidence>
<feature type="compositionally biased region" description="Low complexity" evidence="2">
    <location>
        <begin position="565"/>
        <end position="574"/>
    </location>
</feature>
<feature type="compositionally biased region" description="Low complexity" evidence="2">
    <location>
        <begin position="488"/>
        <end position="557"/>
    </location>
</feature>
<dbReference type="SMART" id="SM00327">
    <property type="entry name" value="VWA"/>
    <property type="match status" value="1"/>
</dbReference>
<dbReference type="SUPFAM" id="SSF53300">
    <property type="entry name" value="vWA-like"/>
    <property type="match status" value="1"/>
</dbReference>
<evidence type="ECO:0000313" key="6">
    <source>
        <dbReference type="Proteomes" id="UP000244441"/>
    </source>
</evidence>
<dbReference type="PROSITE" id="PS50293">
    <property type="entry name" value="TPR_REGION"/>
    <property type="match status" value="1"/>
</dbReference>
<proteinExistence type="predicted"/>
<keyword evidence="3" id="KW-1133">Transmembrane helix</keyword>
<dbReference type="PROSITE" id="PS50005">
    <property type="entry name" value="TPR"/>
    <property type="match status" value="1"/>
</dbReference>
<keyword evidence="6" id="KW-1185">Reference proteome</keyword>
<dbReference type="InterPro" id="IPR036465">
    <property type="entry name" value="vWFA_dom_sf"/>
</dbReference>
<feature type="domain" description="VWFA" evidence="4">
    <location>
        <begin position="91"/>
        <end position="285"/>
    </location>
</feature>